<feature type="compositionally biased region" description="Basic and acidic residues" evidence="2">
    <location>
        <begin position="447"/>
        <end position="467"/>
    </location>
</feature>
<proteinExistence type="predicted"/>
<feature type="region of interest" description="Disordered" evidence="2">
    <location>
        <begin position="444"/>
        <end position="467"/>
    </location>
</feature>
<comment type="caution">
    <text evidence="4">The sequence shown here is derived from an EMBL/GenBank/DDBJ whole genome shotgun (WGS) entry which is preliminary data.</text>
</comment>
<sequence>MVSTQWYDSTDGLVESFGKWRLRQDVLYLDNGAFGACPAEVMESQEVIRQKIEENPHDFFERNYVPAWEASRNALARFLRVEPANLVIVPGATHGLNIVIQSLRLKAGDEILTTNHAYSSVILALDCVTERDGARLVTVDIPLHVTGPGDVLGRILARVTPKTRFAVVDHIPSRSGLVFPIKEIVRQLAALDIDTLVDGAHAAGMLDLDVTDINAAYYVANCHKWMCAPRGVGFLHVRPDRAHHIKPLVVACSPYVVHKTRYSRLEHSFGWLGTSCPSAVLTLPACIGFLNTVIPGGGGLGALVARNHNLAVAARRIVCAALGIPRPCPDSMIGAMATIPLPDSLGPEQEGMLPVQQILWKEHKIVVPVYSWPAHPKRVVRLSAQAYNSLEQYMAFADCLRSVLYEEQNPLPRSLEPKRPLRPCRQSAQRGELAECTSSAVCGHQKNGSDHVTDHAETPHQDIHDPDPQTLFWLAKARLRRMAAGRFATYPVAPYPTAGDGLVQFAAASRAMAFMLSRVDRRRLPQIMAAPVSELLEAEDVIQSWTHVASALKREGQMLGRSIVAEMAAPRTPATLSSDIQDAFVSRVVPYETERLEENLSLTFWRRALADFTTRGRWLPERIASFLQIHAFLKDPVGGLLGADSAAGQAEVFAILFASLQPEMAAMALGSAGWEDMAAQLALESSFISQPLVRHPSYVHFTGDQQLVYAYVDMRELARSEFACPRIVVGMIENMMASGMEDECTIAPIAVAQGYPVCFSGRDDSRPIVIIIDGNNRITTITFLRFVSRHGIPDPAEAEEALRAYCRDHGLGPIQSVDLMAVLRLLWKDRKDMVDRLIQAASQKKLAPFTEVRQVPVLVTEESTFVTESRMHAKGGGKEGDVLQPLHQSIFATDEMLVALPSKMQSHGRAKGFKALPIRH</sequence>
<feature type="domain" description="Aminotransferase class V" evidence="3">
    <location>
        <begin position="28"/>
        <end position="268"/>
    </location>
</feature>
<dbReference type="AlphaFoldDB" id="A0AAN6VD02"/>
<reference evidence="4" key="2">
    <citation type="submission" date="2023-05" db="EMBL/GenBank/DDBJ databases">
        <authorList>
            <consortium name="Lawrence Berkeley National Laboratory"/>
            <person name="Steindorff A."/>
            <person name="Hensen N."/>
            <person name="Bonometti L."/>
            <person name="Westerberg I."/>
            <person name="Brannstrom I.O."/>
            <person name="Guillou S."/>
            <person name="Cros-Aarteil S."/>
            <person name="Calhoun S."/>
            <person name="Haridas S."/>
            <person name="Kuo A."/>
            <person name="Mondo S."/>
            <person name="Pangilinan J."/>
            <person name="Riley R."/>
            <person name="Labutti K."/>
            <person name="Andreopoulos B."/>
            <person name="Lipzen A."/>
            <person name="Chen C."/>
            <person name="Yanf M."/>
            <person name="Daum C."/>
            <person name="Ng V."/>
            <person name="Clum A."/>
            <person name="Ohm R."/>
            <person name="Martin F."/>
            <person name="Silar P."/>
            <person name="Natvig D."/>
            <person name="Lalanne C."/>
            <person name="Gautier V."/>
            <person name="Ament-Velasquez S.L."/>
            <person name="Kruys A."/>
            <person name="Hutchinson M.I."/>
            <person name="Powell A.J."/>
            <person name="Barry K."/>
            <person name="Miller A.N."/>
            <person name="Grigoriev I.V."/>
            <person name="Debuchy R."/>
            <person name="Gladieux P."/>
            <person name="Thoren M.H."/>
            <person name="Johannesson H."/>
        </authorList>
    </citation>
    <scope>NUCLEOTIDE SEQUENCE</scope>
    <source>
        <strain evidence="4">CBS 538.74</strain>
    </source>
</reference>
<dbReference type="Proteomes" id="UP001302745">
    <property type="component" value="Unassembled WGS sequence"/>
</dbReference>
<name>A0AAN6VD02_9PEZI</name>
<reference evidence="4" key="1">
    <citation type="journal article" date="2023" name="Mol. Phylogenet. Evol.">
        <title>Genome-scale phylogeny and comparative genomics of the fungal order Sordariales.</title>
        <authorList>
            <person name="Hensen N."/>
            <person name="Bonometti L."/>
            <person name="Westerberg I."/>
            <person name="Brannstrom I.O."/>
            <person name="Guillou S."/>
            <person name="Cros-Aarteil S."/>
            <person name="Calhoun S."/>
            <person name="Haridas S."/>
            <person name="Kuo A."/>
            <person name="Mondo S."/>
            <person name="Pangilinan J."/>
            <person name="Riley R."/>
            <person name="LaButti K."/>
            <person name="Andreopoulos B."/>
            <person name="Lipzen A."/>
            <person name="Chen C."/>
            <person name="Yan M."/>
            <person name="Daum C."/>
            <person name="Ng V."/>
            <person name="Clum A."/>
            <person name="Steindorff A."/>
            <person name="Ohm R.A."/>
            <person name="Martin F."/>
            <person name="Silar P."/>
            <person name="Natvig D.O."/>
            <person name="Lalanne C."/>
            <person name="Gautier V."/>
            <person name="Ament-Velasquez S.L."/>
            <person name="Kruys A."/>
            <person name="Hutchinson M.I."/>
            <person name="Powell A.J."/>
            <person name="Barry K."/>
            <person name="Miller A.N."/>
            <person name="Grigoriev I.V."/>
            <person name="Debuchy R."/>
            <person name="Gladieux P."/>
            <person name="Hiltunen Thoren M."/>
            <person name="Johannesson H."/>
        </authorList>
    </citation>
    <scope>NUCLEOTIDE SEQUENCE</scope>
    <source>
        <strain evidence="4">CBS 538.74</strain>
    </source>
</reference>
<dbReference type="EMBL" id="MU857299">
    <property type="protein sequence ID" value="KAK4148631.1"/>
    <property type="molecule type" value="Genomic_DNA"/>
</dbReference>
<evidence type="ECO:0000313" key="5">
    <source>
        <dbReference type="Proteomes" id="UP001302745"/>
    </source>
</evidence>
<organism evidence="4 5">
    <name type="scientific">Chaetomidium leptoderma</name>
    <dbReference type="NCBI Taxonomy" id="669021"/>
    <lineage>
        <taxon>Eukaryota</taxon>
        <taxon>Fungi</taxon>
        <taxon>Dikarya</taxon>
        <taxon>Ascomycota</taxon>
        <taxon>Pezizomycotina</taxon>
        <taxon>Sordariomycetes</taxon>
        <taxon>Sordariomycetidae</taxon>
        <taxon>Sordariales</taxon>
        <taxon>Chaetomiaceae</taxon>
        <taxon>Chaetomidium</taxon>
    </lineage>
</organism>
<gene>
    <name evidence="4" type="ORF">C8A00DRAFT_47557</name>
</gene>
<dbReference type="InterPro" id="IPR015422">
    <property type="entry name" value="PyrdxlP-dep_Trfase_small"/>
</dbReference>
<dbReference type="Gene3D" id="3.90.1150.10">
    <property type="entry name" value="Aspartate Aminotransferase, domain 1"/>
    <property type="match status" value="1"/>
</dbReference>
<dbReference type="InterPro" id="IPR000192">
    <property type="entry name" value="Aminotrans_V_dom"/>
</dbReference>
<accession>A0AAN6VD02</accession>
<evidence type="ECO:0000259" key="3">
    <source>
        <dbReference type="Pfam" id="PF00266"/>
    </source>
</evidence>
<protein>
    <submittedName>
        <fullName evidence="4">Isopenicillin N epimerase</fullName>
    </submittedName>
</protein>
<keyword evidence="1" id="KW-0663">Pyridoxal phosphate</keyword>
<keyword evidence="5" id="KW-1185">Reference proteome</keyword>
<evidence type="ECO:0000313" key="4">
    <source>
        <dbReference type="EMBL" id="KAK4148631.1"/>
    </source>
</evidence>
<dbReference type="SUPFAM" id="SSF53383">
    <property type="entry name" value="PLP-dependent transferases"/>
    <property type="match status" value="1"/>
</dbReference>
<dbReference type="InterPro" id="IPR015424">
    <property type="entry name" value="PyrdxlP-dep_Trfase"/>
</dbReference>
<dbReference type="PANTHER" id="PTHR43092:SF2">
    <property type="entry name" value="HERCYNYLCYSTEINE SULFOXIDE LYASE"/>
    <property type="match status" value="1"/>
</dbReference>
<dbReference type="PANTHER" id="PTHR43092">
    <property type="entry name" value="L-CYSTEINE DESULFHYDRASE"/>
    <property type="match status" value="1"/>
</dbReference>
<evidence type="ECO:0000256" key="1">
    <source>
        <dbReference type="ARBA" id="ARBA00022898"/>
    </source>
</evidence>
<dbReference type="InterPro" id="IPR015421">
    <property type="entry name" value="PyrdxlP-dep_Trfase_major"/>
</dbReference>
<evidence type="ECO:0000256" key="2">
    <source>
        <dbReference type="SAM" id="MobiDB-lite"/>
    </source>
</evidence>
<dbReference type="Gene3D" id="3.40.640.10">
    <property type="entry name" value="Type I PLP-dependent aspartate aminotransferase-like (Major domain)"/>
    <property type="match status" value="1"/>
</dbReference>
<dbReference type="Pfam" id="PF00266">
    <property type="entry name" value="Aminotran_5"/>
    <property type="match status" value="1"/>
</dbReference>